<accession>A0A2G9HIW9</accession>
<dbReference type="Pfam" id="PF23622">
    <property type="entry name" value="LRR_At1g61320_AtMIF1"/>
    <property type="match status" value="1"/>
</dbReference>
<dbReference type="PANTHER" id="PTHR34145">
    <property type="entry name" value="OS02G0105600 PROTEIN"/>
    <property type="match status" value="1"/>
</dbReference>
<sequence length="409" mass="48544">MSLLTLKEAARTSVLSSRWRYLWTFFIGHMVFNEDEWQINWSSLVTQINQIMKLHKTMSLEGFTVDFCKIDSVEDIDHWIEFAAKKRVKKLQLIFGSKTSAALGKCFTTIRLQHNWNFESLKVVWLAKLKVRHEVVNYLLSNSPNLEKLHLRDLEVLSELLVPSSCLKLRYLRVLRCYQLRKIEIFARSLEVFTYCGFNPEIEFKEPHKLRMLWGGDRRDTLRTLSDLMAHFYKIFPMRQLKRLGLDLRTQKQQHPLDAKQFGLPNLNFLNLVIAPREGDEMLSWMYLLQLAPVLHTLEIYISWEHGFIQELERFDMHRMQLNRCIKVVRVVQFVGLPNFDTQFVKTVIKYVKSLEKLIIHPYRTAETPYLPTLTDEMEKQMNDNIAQLREEELLPRGVELVIEEGRNR</sequence>
<proteinExistence type="predicted"/>
<dbReference type="EMBL" id="NKXS01001665">
    <property type="protein sequence ID" value="PIN17472.1"/>
    <property type="molecule type" value="Genomic_DNA"/>
</dbReference>
<dbReference type="AlphaFoldDB" id="A0A2G9HIW9"/>
<reference evidence="3" key="1">
    <citation type="journal article" date="2018" name="Gigascience">
        <title>Genome assembly of the Pink Ipe (Handroanthus impetiginosus, Bignoniaceae), a highly valued, ecologically keystone Neotropical timber forest tree.</title>
        <authorList>
            <person name="Silva-Junior O.B."/>
            <person name="Grattapaglia D."/>
            <person name="Novaes E."/>
            <person name="Collevatti R.G."/>
        </authorList>
    </citation>
    <scope>NUCLEOTIDE SEQUENCE [LARGE SCALE GENOMIC DNA]</scope>
    <source>
        <strain evidence="3">cv. UFG-1</strain>
    </source>
</reference>
<dbReference type="InterPro" id="IPR032675">
    <property type="entry name" value="LRR_dom_sf"/>
</dbReference>
<feature type="domain" description="At1g61320/AtMIF1 LRR" evidence="1">
    <location>
        <begin position="118"/>
        <end position="362"/>
    </location>
</feature>
<organism evidence="2 3">
    <name type="scientific">Handroanthus impetiginosus</name>
    <dbReference type="NCBI Taxonomy" id="429701"/>
    <lineage>
        <taxon>Eukaryota</taxon>
        <taxon>Viridiplantae</taxon>
        <taxon>Streptophyta</taxon>
        <taxon>Embryophyta</taxon>
        <taxon>Tracheophyta</taxon>
        <taxon>Spermatophyta</taxon>
        <taxon>Magnoliopsida</taxon>
        <taxon>eudicotyledons</taxon>
        <taxon>Gunneridae</taxon>
        <taxon>Pentapetalae</taxon>
        <taxon>asterids</taxon>
        <taxon>lamiids</taxon>
        <taxon>Lamiales</taxon>
        <taxon>Bignoniaceae</taxon>
        <taxon>Crescentiina</taxon>
        <taxon>Tabebuia alliance</taxon>
        <taxon>Handroanthus</taxon>
    </lineage>
</organism>
<evidence type="ECO:0000259" key="1">
    <source>
        <dbReference type="Pfam" id="PF23622"/>
    </source>
</evidence>
<keyword evidence="3" id="KW-1185">Reference proteome</keyword>
<name>A0A2G9HIW9_9LAMI</name>
<dbReference type="STRING" id="429701.A0A2G9HIW9"/>
<gene>
    <name evidence="2" type="ORF">CDL12_09873</name>
</gene>
<dbReference type="InterPro" id="IPR055357">
    <property type="entry name" value="LRR_At1g61320_AtMIF1"/>
</dbReference>
<evidence type="ECO:0000313" key="2">
    <source>
        <dbReference type="EMBL" id="PIN17472.1"/>
    </source>
</evidence>
<dbReference type="SUPFAM" id="SSF52047">
    <property type="entry name" value="RNI-like"/>
    <property type="match status" value="1"/>
</dbReference>
<dbReference type="Gene3D" id="3.80.10.10">
    <property type="entry name" value="Ribonuclease Inhibitor"/>
    <property type="match status" value="1"/>
</dbReference>
<dbReference type="InterPro" id="IPR053772">
    <property type="entry name" value="At1g61320/At1g61330-like"/>
</dbReference>
<evidence type="ECO:0000313" key="3">
    <source>
        <dbReference type="Proteomes" id="UP000231279"/>
    </source>
</evidence>
<comment type="caution">
    <text evidence="2">The sequence shown here is derived from an EMBL/GenBank/DDBJ whole genome shotgun (WGS) entry which is preliminary data.</text>
</comment>
<dbReference type="Proteomes" id="UP000231279">
    <property type="component" value="Unassembled WGS sequence"/>
</dbReference>
<dbReference type="OrthoDB" id="613853at2759"/>
<protein>
    <recommendedName>
        <fullName evidence="1">At1g61320/AtMIF1 LRR domain-containing protein</fullName>
    </recommendedName>
</protein>
<dbReference type="PANTHER" id="PTHR34145:SF68">
    <property type="entry name" value="FBD DOMAIN-CONTAINING PROTEIN"/>
    <property type="match status" value="1"/>
</dbReference>